<feature type="transmembrane region" description="Helical" evidence="7">
    <location>
        <begin position="127"/>
        <end position="147"/>
    </location>
</feature>
<feature type="transmembrane region" description="Helical" evidence="7">
    <location>
        <begin position="354"/>
        <end position="375"/>
    </location>
</feature>
<dbReference type="GO" id="GO:0016020">
    <property type="term" value="C:membrane"/>
    <property type="evidence" value="ECO:0007669"/>
    <property type="project" value="UniProtKB-SubCell"/>
</dbReference>
<protein>
    <submittedName>
        <fullName evidence="9">Uncharacterized protein</fullName>
    </submittedName>
</protein>
<keyword evidence="4" id="KW-0914">Notch signaling pathway</keyword>
<comment type="similarity">
    <text evidence="2">Belongs to the APH-1 family.</text>
</comment>
<evidence type="ECO:0000256" key="5">
    <source>
        <dbReference type="ARBA" id="ARBA00022989"/>
    </source>
</evidence>
<evidence type="ECO:0000256" key="1">
    <source>
        <dbReference type="ARBA" id="ARBA00004141"/>
    </source>
</evidence>
<dbReference type="Proteomes" id="UP000887562">
    <property type="component" value="Unplaced"/>
</dbReference>
<evidence type="ECO:0000256" key="6">
    <source>
        <dbReference type="ARBA" id="ARBA00023136"/>
    </source>
</evidence>
<evidence type="ECO:0000313" key="8">
    <source>
        <dbReference type="Proteomes" id="UP000887562"/>
    </source>
</evidence>
<dbReference type="AlphaFoldDB" id="A0A915EW47"/>
<keyword evidence="8" id="KW-1185">Reference proteome</keyword>
<feature type="transmembrane region" description="Helical" evidence="7">
    <location>
        <begin position="387"/>
        <end position="410"/>
    </location>
</feature>
<dbReference type="PANTHER" id="PTHR12889">
    <property type="entry name" value="GAMMA-SECRETASE SUBUNIT APH-1"/>
    <property type="match status" value="1"/>
</dbReference>
<comment type="subcellular location">
    <subcellularLocation>
        <location evidence="1">Membrane</location>
        <topology evidence="1">Multi-pass membrane protein</topology>
    </subcellularLocation>
</comment>
<accession>A0A915EW47</accession>
<evidence type="ECO:0000313" key="9">
    <source>
        <dbReference type="WBParaSite" id="maker-E.canG7_contigs_3694-snap-gene-0.36-mRNA-1"/>
    </source>
</evidence>
<evidence type="ECO:0000256" key="4">
    <source>
        <dbReference type="ARBA" id="ARBA00022976"/>
    </source>
</evidence>
<proteinExistence type="inferred from homology"/>
<feature type="transmembrane region" description="Helical" evidence="7">
    <location>
        <begin position="183"/>
        <end position="208"/>
    </location>
</feature>
<dbReference type="Pfam" id="PF06105">
    <property type="entry name" value="Aph-1"/>
    <property type="match status" value="1"/>
</dbReference>
<feature type="transmembrane region" description="Helical" evidence="7">
    <location>
        <begin position="97"/>
        <end position="115"/>
    </location>
</feature>
<name>A0A915EW47_9CEST</name>
<feature type="transmembrane region" description="Helical" evidence="7">
    <location>
        <begin position="153"/>
        <end position="176"/>
    </location>
</feature>
<evidence type="ECO:0000256" key="2">
    <source>
        <dbReference type="ARBA" id="ARBA00005577"/>
    </source>
</evidence>
<feature type="transmembrane region" description="Helical" evidence="7">
    <location>
        <begin position="214"/>
        <end position="236"/>
    </location>
</feature>
<keyword evidence="3 7" id="KW-0812">Transmembrane</keyword>
<keyword evidence="6 7" id="KW-0472">Membrane</keyword>
<dbReference type="GO" id="GO:0016485">
    <property type="term" value="P:protein processing"/>
    <property type="evidence" value="ECO:0007669"/>
    <property type="project" value="InterPro"/>
</dbReference>
<feature type="transmembrane region" description="Helical" evidence="7">
    <location>
        <begin position="285"/>
        <end position="305"/>
    </location>
</feature>
<evidence type="ECO:0000256" key="7">
    <source>
        <dbReference type="SAM" id="Phobius"/>
    </source>
</evidence>
<evidence type="ECO:0000256" key="3">
    <source>
        <dbReference type="ARBA" id="ARBA00022692"/>
    </source>
</evidence>
<dbReference type="WBParaSite" id="maker-E.canG7_contigs_3694-snap-gene-0.36-mRNA-1">
    <property type="protein sequence ID" value="maker-E.canG7_contigs_3694-snap-gene-0.36-mRNA-1"/>
    <property type="gene ID" value="EcG7_04776"/>
</dbReference>
<dbReference type="GO" id="GO:0007219">
    <property type="term" value="P:Notch signaling pathway"/>
    <property type="evidence" value="ECO:0007669"/>
    <property type="project" value="UniProtKB-KW"/>
</dbReference>
<organism evidence="8 9">
    <name type="scientific">Echinococcus canadensis</name>
    <dbReference type="NCBI Taxonomy" id="519352"/>
    <lineage>
        <taxon>Eukaryota</taxon>
        <taxon>Metazoa</taxon>
        <taxon>Spiralia</taxon>
        <taxon>Lophotrochozoa</taxon>
        <taxon>Platyhelminthes</taxon>
        <taxon>Cestoda</taxon>
        <taxon>Eucestoda</taxon>
        <taxon>Cyclophyllidea</taxon>
        <taxon>Taeniidae</taxon>
        <taxon>Echinococcus</taxon>
        <taxon>Echinococcus canadensis group</taxon>
    </lineage>
</organism>
<reference evidence="9" key="1">
    <citation type="submission" date="2022-11" db="UniProtKB">
        <authorList>
            <consortium name="WormBaseParasite"/>
        </authorList>
    </citation>
    <scope>IDENTIFICATION</scope>
</reference>
<sequence>MRTGIESCGNLLLFIWPGAQLAVVLKRAVFGTTTTCGLILKVCGASVHGILNPNIRLEYSLSSSWKTFYFAKRAFFADTLAQSRASMCGFFPMSKKFFAVGALIPYFSVDLLTTFSRETCHYWCQETDLTVASVFAYLYPILSSLTFPPSKMTLMGAVGCGLIGFGPIWTLFCLVVARDPLQVIFFTLSAFFWLIGLLAASVIWYAVVPLRDQLAFGLVNVCLFQEVVRFLFYFLVSKAEYSLQKMVEAEAQVAIHSNHPSELDVAVRSANGSAKHGSIFDHRTLAFTSGLSFALMAGIIEYVYIFDGVIGPGTLLEGSNPGYFFIFAGLTSFFMGLLQVSWSIILFRAFHLRLYIDIVVVCATHVALSALTLLNDWSHPAPELVCVTTMIAAFGFNAYAFFAAGGRLLFGANSPPRSINSAFFVSPATTTI</sequence>
<dbReference type="InterPro" id="IPR009294">
    <property type="entry name" value="Aph-1"/>
</dbReference>
<keyword evidence="5 7" id="KW-1133">Transmembrane helix</keyword>
<feature type="transmembrane region" description="Helical" evidence="7">
    <location>
        <begin position="325"/>
        <end position="347"/>
    </location>
</feature>